<name>A0A8D8U643_9HEMI</name>
<dbReference type="EMBL" id="HBUF01338898">
    <property type="protein sequence ID" value="CAG6699117.1"/>
    <property type="molecule type" value="Transcribed_RNA"/>
</dbReference>
<dbReference type="EMBL" id="HBUF01338887">
    <property type="protein sequence ID" value="CAG6699089.1"/>
    <property type="molecule type" value="Transcribed_RNA"/>
</dbReference>
<dbReference type="EMBL" id="HBUF01338885">
    <property type="protein sequence ID" value="CAG6699085.1"/>
    <property type="molecule type" value="Transcribed_RNA"/>
</dbReference>
<dbReference type="EMBL" id="HBUF01338889">
    <property type="protein sequence ID" value="CAG6699093.1"/>
    <property type="molecule type" value="Transcribed_RNA"/>
</dbReference>
<dbReference type="EMBL" id="HBUF01338895">
    <property type="protein sequence ID" value="CAG6699111.1"/>
    <property type="molecule type" value="Transcribed_RNA"/>
</dbReference>
<dbReference type="EMBL" id="HBUF01338901">
    <property type="protein sequence ID" value="CAG6699125.1"/>
    <property type="molecule type" value="Transcribed_RNA"/>
</dbReference>
<dbReference type="EMBL" id="HBUF01338908">
    <property type="protein sequence ID" value="CAG6699144.1"/>
    <property type="molecule type" value="Transcribed_RNA"/>
</dbReference>
<dbReference type="EMBL" id="HBUF01338893">
    <property type="protein sequence ID" value="CAG6699103.1"/>
    <property type="molecule type" value="Transcribed_RNA"/>
</dbReference>
<dbReference type="EMBL" id="HBUF01338886">
    <property type="protein sequence ID" value="CAG6699087.1"/>
    <property type="molecule type" value="Transcribed_RNA"/>
</dbReference>
<dbReference type="EMBL" id="HBUF01338909">
    <property type="protein sequence ID" value="CAG6699146.1"/>
    <property type="molecule type" value="Transcribed_RNA"/>
</dbReference>
<sequence length="101" mass="11287">MNTVATVTTDHGVPMSLCMALNNVANLPILLPWPNNLNSPVQTLPRDLDQLFGLLGHLTYQECFIEITVVATMKHGHINIADVSIHQWSQIRNTVTDHFID</sequence>
<dbReference type="EMBL" id="HBUF01338897">
    <property type="protein sequence ID" value="CAG6699115.1"/>
    <property type="molecule type" value="Transcribed_RNA"/>
</dbReference>
<evidence type="ECO:0000313" key="1">
    <source>
        <dbReference type="EMBL" id="CAG6699089.1"/>
    </source>
</evidence>
<dbReference type="EMBL" id="HBUF01338888">
    <property type="protein sequence ID" value="CAG6699091.1"/>
    <property type="molecule type" value="Transcribed_RNA"/>
</dbReference>
<dbReference type="EMBL" id="HBUF01338896">
    <property type="protein sequence ID" value="CAG6699113.1"/>
    <property type="molecule type" value="Transcribed_RNA"/>
</dbReference>
<dbReference type="EMBL" id="HBUF01338902">
    <property type="protein sequence ID" value="CAG6699127.1"/>
    <property type="molecule type" value="Transcribed_RNA"/>
</dbReference>
<dbReference type="EMBL" id="HBUF01338907">
    <property type="protein sequence ID" value="CAG6699142.1"/>
    <property type="molecule type" value="Transcribed_RNA"/>
</dbReference>
<organism evidence="1">
    <name type="scientific">Cacopsylla melanoneura</name>
    <dbReference type="NCBI Taxonomy" id="428564"/>
    <lineage>
        <taxon>Eukaryota</taxon>
        <taxon>Metazoa</taxon>
        <taxon>Ecdysozoa</taxon>
        <taxon>Arthropoda</taxon>
        <taxon>Hexapoda</taxon>
        <taxon>Insecta</taxon>
        <taxon>Pterygota</taxon>
        <taxon>Neoptera</taxon>
        <taxon>Paraneoptera</taxon>
        <taxon>Hemiptera</taxon>
        <taxon>Sternorrhyncha</taxon>
        <taxon>Psylloidea</taxon>
        <taxon>Psyllidae</taxon>
        <taxon>Psyllinae</taxon>
        <taxon>Cacopsylla</taxon>
    </lineage>
</organism>
<dbReference type="EMBL" id="HBUF01338899">
    <property type="protein sequence ID" value="CAG6699119.1"/>
    <property type="molecule type" value="Transcribed_RNA"/>
</dbReference>
<dbReference type="EMBL" id="HBUF01338892">
    <property type="protein sequence ID" value="CAG6699101.1"/>
    <property type="molecule type" value="Transcribed_RNA"/>
</dbReference>
<reference evidence="1" key="1">
    <citation type="submission" date="2021-05" db="EMBL/GenBank/DDBJ databases">
        <authorList>
            <person name="Alioto T."/>
            <person name="Alioto T."/>
            <person name="Gomez Garrido J."/>
        </authorList>
    </citation>
    <scope>NUCLEOTIDE SEQUENCE</scope>
</reference>
<protein>
    <submittedName>
        <fullName evidence="1">Uncharacterized protein</fullName>
    </submittedName>
</protein>
<dbReference type="EMBL" id="HBUF01338903">
    <property type="protein sequence ID" value="CAG6699129.1"/>
    <property type="molecule type" value="Transcribed_RNA"/>
</dbReference>
<accession>A0A8D8U643</accession>
<dbReference type="AlphaFoldDB" id="A0A8D8U643"/>
<proteinExistence type="predicted"/>
<dbReference type="EMBL" id="HBUF01338891">
    <property type="protein sequence ID" value="CAG6699099.1"/>
    <property type="molecule type" value="Transcribed_RNA"/>
</dbReference>